<name>A0A516R675_STRST</name>
<accession>A0A516R675</accession>
<proteinExistence type="predicted"/>
<evidence type="ECO:0000313" key="4">
    <source>
        <dbReference type="Proteomes" id="UP000316806"/>
    </source>
</evidence>
<dbReference type="SUPFAM" id="SSF53474">
    <property type="entry name" value="alpha/beta-Hydrolases"/>
    <property type="match status" value="1"/>
</dbReference>
<organism evidence="3 4">
    <name type="scientific">Streptomyces spectabilis</name>
    <dbReference type="NCBI Taxonomy" id="68270"/>
    <lineage>
        <taxon>Bacteria</taxon>
        <taxon>Bacillati</taxon>
        <taxon>Actinomycetota</taxon>
        <taxon>Actinomycetes</taxon>
        <taxon>Kitasatosporales</taxon>
        <taxon>Streptomycetaceae</taxon>
        <taxon>Streptomyces</taxon>
    </lineage>
</organism>
<dbReference type="AlphaFoldDB" id="A0A516R675"/>
<dbReference type="Gene3D" id="3.40.50.1820">
    <property type="entry name" value="alpha/beta hydrolase"/>
    <property type="match status" value="1"/>
</dbReference>
<sequence length="473" mass="51042">MRRRGGSVVVSAALVVGSVVGTGTAAAAEAADTTSERRSYTGQIDGAKYRVEVPEHWNGTLLLYSHGYYPAGWAPEKIALTNSEEAEDALLGKGYALAASDYKGTHGYAVADALTDQIALQDWFAENVGRPRRTLSTGQSMGGTVATLLGERHPGRFDGVLSMCAEYDGNGTWSTTLDMTYALKTLLVPEADQDIDLVRPRDPERSVAVLVAAIDRALETERGRARLALAGALGNIPGWYSAHQAQPVKAADRVRAQAQWLRNAYVAGTGPLGRVDLERRAGGNPSSNVGVDYRRQLAGSARKDLVRKAYRAAGPTGADLAADVAKLNSGARITADPKAVDYMKRYTIARGTTPRPVVTLHNTQDGGAVSDQAGWYADQVRRNGRPGNLRQLYVNRGSHCAFSAADEITALETLVTKADSGHWPRTDPRVLNRAIGRYQPELQQVLDLATFQKKTMPPAFARFTPARFPRPSR</sequence>
<feature type="signal peptide" evidence="1">
    <location>
        <begin position="1"/>
        <end position="27"/>
    </location>
</feature>
<gene>
    <name evidence="3" type="ORF">FH965_11645</name>
</gene>
<evidence type="ECO:0000259" key="2">
    <source>
        <dbReference type="Pfam" id="PF19878"/>
    </source>
</evidence>
<dbReference type="Proteomes" id="UP000316806">
    <property type="component" value="Chromosome"/>
</dbReference>
<dbReference type="InterPro" id="IPR029058">
    <property type="entry name" value="AB_hydrolase_fold"/>
</dbReference>
<feature type="chain" id="PRO_5021742525" description="DUF6351 domain-containing protein" evidence="1">
    <location>
        <begin position="28"/>
        <end position="473"/>
    </location>
</feature>
<protein>
    <recommendedName>
        <fullName evidence="2">DUF6351 domain-containing protein</fullName>
    </recommendedName>
</protein>
<dbReference type="EMBL" id="CP040916">
    <property type="protein sequence ID" value="QDQ11159.1"/>
    <property type="molecule type" value="Genomic_DNA"/>
</dbReference>
<keyword evidence="1" id="KW-0732">Signal</keyword>
<evidence type="ECO:0000313" key="3">
    <source>
        <dbReference type="EMBL" id="QDQ11159.1"/>
    </source>
</evidence>
<reference evidence="3 4" key="1">
    <citation type="journal article" date="2019" name="J. Ind. Microbiol. Biotechnol.">
        <title>The complete genomic sequence of Streptomyces spectabilis NRRL-2792 and identification of secondary metabolite biosynthetic gene clusters.</title>
        <authorList>
            <person name="Sinha A."/>
            <person name="Phillips-Salemka S."/>
            <person name="Niraula T.A."/>
            <person name="Short K.A."/>
            <person name="Niraula N.P."/>
        </authorList>
    </citation>
    <scope>NUCLEOTIDE SEQUENCE [LARGE SCALE GENOMIC DNA]</scope>
    <source>
        <strain evidence="3 4">NRRL 2792</strain>
    </source>
</reference>
<dbReference type="InterPro" id="IPR045556">
    <property type="entry name" value="DUF6351"/>
</dbReference>
<feature type="domain" description="DUF6351" evidence="2">
    <location>
        <begin position="50"/>
        <end position="293"/>
    </location>
</feature>
<evidence type="ECO:0000256" key="1">
    <source>
        <dbReference type="SAM" id="SignalP"/>
    </source>
</evidence>
<dbReference type="Pfam" id="PF19878">
    <property type="entry name" value="DUF6351"/>
    <property type="match status" value="1"/>
</dbReference>
<dbReference type="RefSeq" id="WP_144003059.1">
    <property type="nucleotide sequence ID" value="NZ_CP040916.1"/>
</dbReference>